<dbReference type="Gene3D" id="2.60.40.10">
    <property type="entry name" value="Immunoglobulins"/>
    <property type="match status" value="1"/>
</dbReference>
<dbReference type="SMART" id="SM00429">
    <property type="entry name" value="IPT"/>
    <property type="match status" value="1"/>
</dbReference>
<feature type="compositionally biased region" description="Low complexity" evidence="1">
    <location>
        <begin position="680"/>
        <end position="696"/>
    </location>
</feature>
<evidence type="ECO:0000259" key="2">
    <source>
        <dbReference type="SMART" id="SM00429"/>
    </source>
</evidence>
<feature type="region of interest" description="Disordered" evidence="1">
    <location>
        <begin position="770"/>
        <end position="804"/>
    </location>
</feature>
<dbReference type="EMBL" id="PTQR01000004">
    <property type="protein sequence ID" value="TKX27316.1"/>
    <property type="molecule type" value="Genomic_DNA"/>
</dbReference>
<dbReference type="AlphaFoldDB" id="A0A4U7BE23"/>
<feature type="compositionally biased region" description="Polar residues" evidence="1">
    <location>
        <begin position="697"/>
        <end position="715"/>
    </location>
</feature>
<feature type="region of interest" description="Disordered" evidence="1">
    <location>
        <begin position="619"/>
        <end position="728"/>
    </location>
</feature>
<dbReference type="InterPro" id="IPR002909">
    <property type="entry name" value="IPT_dom"/>
</dbReference>
<evidence type="ECO:0000313" key="3">
    <source>
        <dbReference type="EMBL" id="TKX27316.1"/>
    </source>
</evidence>
<name>A0A4U7BE23_9PEZI</name>
<dbReference type="Proteomes" id="UP000308133">
    <property type="component" value="Unassembled WGS sequence"/>
</dbReference>
<feature type="compositionally biased region" description="Basic and acidic residues" evidence="1">
    <location>
        <begin position="403"/>
        <end position="417"/>
    </location>
</feature>
<dbReference type="InterPro" id="IPR014756">
    <property type="entry name" value="Ig_E-set"/>
</dbReference>
<sequence length="958" mass="102576">MSDSNQQTSDADMAGIFDDAAFNTIQFDNYSNADSPFDASRYFNLNAADSPDYQPRTPSKSFLEQDATAALQSQQYPTRPHLPSRSAESSSQDSSSESSTRRKRKTTSESPPTTNMAGLHVKQELQSNDNMETENVHTIQNFGKSLNNLSLDQDMMNPNMDMGNTFDFDSAASSPGPMDSGIGAFSSHAAMKNVAMRSGPPAGTVEPAQFFMGSSGASPSSAQANTTAEGSPAMFPNNTPASVAPDMFANNQMWGTTGQTPGWSNDYNTAFASPGALGLTPSPVANDRTAPAGRGGSIVDDGLIPLHIGAIPAKSRVETQINIRMTIDRLPPGVQNVHLPTHTIAKAKLLSKEVPSPEETLELHTMLVCTSAMNQPKSREAALKKAALQDNTEIQSRGLAAAGEKKESEEVADDDKPSNGGEVRICQNCINRERKRAARKKLKKEEEQAHWEKYETERVIVFNTNEYKAWLDWQPSPPPKDGSLSAAPTDLYAPSETAMQITAPMRIACYCRHQNEKDGFQVIFTLKDYNGKVVAQALSDSILITDDHKTHPMAAMTGQVWYDGQFAPGYGSQSMVDLHSHMPTMTMSKSTGNLQTLGFGPTTGFHQSSSVHHMPAYASQTTSGTMTPKNLSRPASPTGFGQAGPSKKRKSSSSAHRRVPSGLTMTKVDTSQPMTSAGMNSTPFSPTSNPSFTPGTDNSSFMNLPPSSRTSYHTQPPTPSDNAPFYRNLNRTTSLDQNGFQAFYSAPNSAHQSRAGSPVLSGPNLAAFQRQQGHGRANPFTLSGTNPTSAPSQTPGPPTDEKPAPIINKVVPAEGPTSGGIEVSIYGQNFVPGMEVVFGDRTATATTYWGEKALCCVLPPSSTLGPVHVSIAGRTAAGNRMSGISGMGPGQATFRYTPEQSDTRMMEMALRFYSLKMTGTEENWQTTARDAAGLWMEATAGSAQGEQMGGTVPGAFPG</sequence>
<feature type="compositionally biased region" description="Low complexity" evidence="1">
    <location>
        <begin position="84"/>
        <end position="98"/>
    </location>
</feature>
<organism evidence="3 4">
    <name type="scientific">Elsinoe australis</name>
    <dbReference type="NCBI Taxonomy" id="40998"/>
    <lineage>
        <taxon>Eukaryota</taxon>
        <taxon>Fungi</taxon>
        <taxon>Dikarya</taxon>
        <taxon>Ascomycota</taxon>
        <taxon>Pezizomycotina</taxon>
        <taxon>Dothideomycetes</taxon>
        <taxon>Dothideomycetidae</taxon>
        <taxon>Myriangiales</taxon>
        <taxon>Elsinoaceae</taxon>
        <taxon>Elsinoe</taxon>
    </lineage>
</organism>
<feature type="region of interest" description="Disordered" evidence="1">
    <location>
        <begin position="47"/>
        <end position="120"/>
    </location>
</feature>
<protein>
    <submittedName>
        <fullName evidence="3">IPT/TIG domain-containing protein</fullName>
    </submittedName>
</protein>
<feature type="region of interest" description="Disordered" evidence="1">
    <location>
        <begin position="395"/>
        <end position="423"/>
    </location>
</feature>
<proteinExistence type="predicted"/>
<feature type="compositionally biased region" description="Polar residues" evidence="1">
    <location>
        <begin position="663"/>
        <end position="679"/>
    </location>
</feature>
<evidence type="ECO:0000256" key="1">
    <source>
        <dbReference type="SAM" id="MobiDB-lite"/>
    </source>
</evidence>
<dbReference type="CDD" id="cd00102">
    <property type="entry name" value="IPT"/>
    <property type="match status" value="1"/>
</dbReference>
<dbReference type="Pfam" id="PF25603">
    <property type="entry name" value="SPT23_MGA2_DBD"/>
    <property type="match status" value="1"/>
</dbReference>
<accession>A0A4U7BE23</accession>
<feature type="compositionally biased region" description="Polar residues" evidence="1">
    <location>
        <begin position="780"/>
        <end position="793"/>
    </location>
</feature>
<feature type="compositionally biased region" description="Polar residues" evidence="1">
    <location>
        <begin position="619"/>
        <end position="635"/>
    </location>
</feature>
<feature type="compositionally biased region" description="Basic residues" evidence="1">
    <location>
        <begin position="646"/>
        <end position="659"/>
    </location>
</feature>
<comment type="caution">
    <text evidence="3">The sequence shown here is derived from an EMBL/GenBank/DDBJ whole genome shotgun (WGS) entry which is preliminary data.</text>
</comment>
<feature type="domain" description="IPT/TIG" evidence="2">
    <location>
        <begin position="804"/>
        <end position="897"/>
    </location>
</feature>
<dbReference type="InterPro" id="IPR057962">
    <property type="entry name" value="SPT23_MGA2_DBD"/>
</dbReference>
<evidence type="ECO:0000313" key="4">
    <source>
        <dbReference type="Proteomes" id="UP000308133"/>
    </source>
</evidence>
<dbReference type="Pfam" id="PF01833">
    <property type="entry name" value="TIG"/>
    <property type="match status" value="1"/>
</dbReference>
<dbReference type="InterPro" id="IPR013783">
    <property type="entry name" value="Ig-like_fold"/>
</dbReference>
<dbReference type="SUPFAM" id="SSF81296">
    <property type="entry name" value="E set domains"/>
    <property type="match status" value="1"/>
</dbReference>
<gene>
    <name evidence="3" type="ORF">C1H76_0153</name>
</gene>
<reference evidence="3 4" key="1">
    <citation type="submission" date="2018-02" db="EMBL/GenBank/DDBJ databases">
        <title>Draft genome sequences of Elsinoe sp., causing black scab on jojoba.</title>
        <authorList>
            <person name="Stodart B."/>
            <person name="Jeffress S."/>
            <person name="Ash G."/>
            <person name="Arun Chinnappa K."/>
        </authorList>
    </citation>
    <scope>NUCLEOTIDE SEQUENCE [LARGE SCALE GENOMIC DNA]</scope>
    <source>
        <strain evidence="3 4">Hillstone_2</strain>
    </source>
</reference>